<name>Q0C1K0_HYPNA</name>
<keyword evidence="6" id="KW-1185">Reference proteome</keyword>
<protein>
    <recommendedName>
        <fullName evidence="4">HTH cro/C1-type domain-containing protein</fullName>
    </recommendedName>
</protein>
<dbReference type="CDD" id="cd00093">
    <property type="entry name" value="HTH_XRE"/>
    <property type="match status" value="1"/>
</dbReference>
<evidence type="ECO:0000256" key="2">
    <source>
        <dbReference type="ARBA" id="ARBA00023125"/>
    </source>
</evidence>
<organism evidence="5 6">
    <name type="scientific">Hyphomonas neptunium (strain ATCC 15444)</name>
    <dbReference type="NCBI Taxonomy" id="228405"/>
    <lineage>
        <taxon>Bacteria</taxon>
        <taxon>Pseudomonadati</taxon>
        <taxon>Pseudomonadota</taxon>
        <taxon>Alphaproteobacteria</taxon>
        <taxon>Hyphomonadales</taxon>
        <taxon>Hyphomonadaceae</taxon>
        <taxon>Hyphomonas</taxon>
    </lineage>
</organism>
<dbReference type="PANTHER" id="PTHR36511:SF3">
    <property type="entry name" value="ANTITOXIN HIGA-2"/>
    <property type="match status" value="1"/>
</dbReference>
<dbReference type="HOGENOM" id="CLU_144725_3_2_5"/>
<proteinExistence type="predicted"/>
<dbReference type="AlphaFoldDB" id="Q0C1K0"/>
<dbReference type="InterPro" id="IPR010982">
    <property type="entry name" value="Lambda_DNA-bd_dom_sf"/>
</dbReference>
<dbReference type="PROSITE" id="PS50943">
    <property type="entry name" value="HTH_CROC1"/>
    <property type="match status" value="1"/>
</dbReference>
<dbReference type="PANTHER" id="PTHR36511">
    <property type="entry name" value="MERR FAMILY BACTERIAL REGULATORY PROTEIN"/>
    <property type="match status" value="1"/>
</dbReference>
<dbReference type="STRING" id="228405.HNE_1687"/>
<sequence length="101" mass="11049">MESDMTNAATSIKKGLQEALTHAKGHKTGAWVHHIEVPEPDVAAIRERSGLSQAEFACSIGVAVGTLRGWEQGRRRPEGAARVLLALIERRPRIVQDELLT</sequence>
<dbReference type="EMBL" id="CP000158">
    <property type="protein sequence ID" value="ABI76419.1"/>
    <property type="molecule type" value="Genomic_DNA"/>
</dbReference>
<keyword evidence="2" id="KW-0238">DNA-binding</keyword>
<evidence type="ECO:0000256" key="3">
    <source>
        <dbReference type="ARBA" id="ARBA00023163"/>
    </source>
</evidence>
<keyword evidence="3" id="KW-0804">Transcription</keyword>
<keyword evidence="1" id="KW-0805">Transcription regulation</keyword>
<dbReference type="InterPro" id="IPR052359">
    <property type="entry name" value="HTH-type_reg/antitoxin"/>
</dbReference>
<dbReference type="GO" id="GO:0003677">
    <property type="term" value="F:DNA binding"/>
    <property type="evidence" value="ECO:0007669"/>
    <property type="project" value="UniProtKB-KW"/>
</dbReference>
<accession>Q0C1K0</accession>
<dbReference type="eggNOG" id="COG2944">
    <property type="taxonomic scope" value="Bacteria"/>
</dbReference>
<evidence type="ECO:0000256" key="1">
    <source>
        <dbReference type="ARBA" id="ARBA00023015"/>
    </source>
</evidence>
<dbReference type="SUPFAM" id="SSF47413">
    <property type="entry name" value="lambda repressor-like DNA-binding domains"/>
    <property type="match status" value="1"/>
</dbReference>
<dbReference type="Proteomes" id="UP000001959">
    <property type="component" value="Chromosome"/>
</dbReference>
<evidence type="ECO:0000259" key="4">
    <source>
        <dbReference type="PROSITE" id="PS50943"/>
    </source>
</evidence>
<evidence type="ECO:0000313" key="6">
    <source>
        <dbReference type="Proteomes" id="UP000001959"/>
    </source>
</evidence>
<reference evidence="5 6" key="1">
    <citation type="journal article" date="2006" name="J. Bacteriol.">
        <title>Comparative genomic evidence for a close relationship between the dimorphic prosthecate bacteria Hyphomonas neptunium and Caulobacter crescentus.</title>
        <authorList>
            <person name="Badger J.H."/>
            <person name="Hoover T.R."/>
            <person name="Brun Y.V."/>
            <person name="Weiner R.M."/>
            <person name="Laub M.T."/>
            <person name="Alexandre G."/>
            <person name="Mrazek J."/>
            <person name="Ren Q."/>
            <person name="Paulsen I.T."/>
            <person name="Nelson K.E."/>
            <person name="Khouri H.M."/>
            <person name="Radune D."/>
            <person name="Sosa J."/>
            <person name="Dodson R.J."/>
            <person name="Sullivan S.A."/>
            <person name="Rosovitz M.J."/>
            <person name="Madupu R."/>
            <person name="Brinkac L.M."/>
            <person name="Durkin A.S."/>
            <person name="Daugherty S.C."/>
            <person name="Kothari S.P."/>
            <person name="Giglio M.G."/>
            <person name="Zhou L."/>
            <person name="Haft D.H."/>
            <person name="Selengut J.D."/>
            <person name="Davidsen T.M."/>
            <person name="Yang Q."/>
            <person name="Zafar N."/>
            <person name="Ward N.L."/>
        </authorList>
    </citation>
    <scope>NUCLEOTIDE SEQUENCE [LARGE SCALE GENOMIC DNA]</scope>
    <source>
        <strain evidence="5 6">ATCC 15444</strain>
    </source>
</reference>
<feature type="domain" description="HTH cro/C1-type" evidence="4">
    <location>
        <begin position="42"/>
        <end position="77"/>
    </location>
</feature>
<dbReference type="Pfam" id="PF01381">
    <property type="entry name" value="HTH_3"/>
    <property type="match status" value="1"/>
</dbReference>
<dbReference type="SMART" id="SM00530">
    <property type="entry name" value="HTH_XRE"/>
    <property type="match status" value="1"/>
</dbReference>
<dbReference type="KEGG" id="hne:HNE_1687"/>
<dbReference type="InterPro" id="IPR001387">
    <property type="entry name" value="Cro/C1-type_HTH"/>
</dbReference>
<dbReference type="Gene3D" id="1.10.260.40">
    <property type="entry name" value="lambda repressor-like DNA-binding domains"/>
    <property type="match status" value="1"/>
</dbReference>
<gene>
    <name evidence="5" type="ordered locus">HNE_1687</name>
</gene>
<evidence type="ECO:0000313" key="5">
    <source>
        <dbReference type="EMBL" id="ABI76419.1"/>
    </source>
</evidence>